<keyword evidence="2" id="KW-0175">Coiled coil</keyword>
<dbReference type="EMBL" id="CP051685">
    <property type="protein sequence ID" value="QJD98980.1"/>
    <property type="molecule type" value="Genomic_DNA"/>
</dbReference>
<sequence length="446" mass="47932">MAQPVRHNVHPLGATLARYQIADACCTPEREQAVPKPAPRPQRGTLADLDLNLHCSIIGTCLTTTELRRLVPRFAPHIDRKRASDLDIHHAAVELTCEGGPARKEINKALDTRHALVIRKFKAAVDEAALRALWQDAMASGEIPGAYWALMTHPCLTPEVRALAFGDVHMLSHLVGASNRADIRRLVALEGECAALRERDERQQARLRDLSVGHAQALRAMEAQVQALSAQCRRPQAHELEDEVVRLRAALAERDAALALHAERHAAAEHKLAASESAAGALRDSLERLQQDLSAARAEAGAAEYALSRLLEVDGGDGSQAALPRLDGACIAYVGGRPGATATLDRLVGAAGGELLLHDGGIEERTGTLAALLSRADMVVFPVDYISHNAMHAIKRLCEQTGVTYYPLRSAGVASFVLLMQRVFGARQVGAAVASAGTARFCLHHG</sequence>
<dbReference type="RefSeq" id="WP_169433877.1">
    <property type="nucleotide sequence ID" value="NZ_CP051685.1"/>
</dbReference>
<reference evidence="3 4" key="1">
    <citation type="submission" date="2020-04" db="EMBL/GenBank/DDBJ databases">
        <title>Genome sequencing of novel species.</title>
        <authorList>
            <person name="Heo J."/>
            <person name="Kim S.-J."/>
            <person name="Kim J.-S."/>
            <person name="Hong S.-B."/>
            <person name="Kwon S.-W."/>
        </authorList>
    </citation>
    <scope>NUCLEOTIDE SEQUENCE [LARGE SCALE GENOMIC DNA]</scope>
    <source>
        <strain evidence="3 4">GN2-R2</strain>
    </source>
</reference>
<organism evidence="3 4">
    <name type="scientific">Massilia forsythiae</name>
    <dbReference type="NCBI Taxonomy" id="2728020"/>
    <lineage>
        <taxon>Bacteria</taxon>
        <taxon>Pseudomonadati</taxon>
        <taxon>Pseudomonadota</taxon>
        <taxon>Betaproteobacteria</taxon>
        <taxon>Burkholderiales</taxon>
        <taxon>Oxalobacteraceae</taxon>
        <taxon>Telluria group</taxon>
        <taxon>Massilia</taxon>
    </lineage>
</organism>
<name>A0A7Z2VT44_9BURK</name>
<evidence type="ECO:0000313" key="3">
    <source>
        <dbReference type="EMBL" id="QJD98980.1"/>
    </source>
</evidence>
<dbReference type="AlphaFoldDB" id="A0A7Z2VT44"/>
<protein>
    <submittedName>
        <fullName evidence="3">DUF2325 domain-containing protein</fullName>
    </submittedName>
</protein>
<comment type="similarity">
    <text evidence="1">Belongs to the UPF0751 family.</text>
</comment>
<dbReference type="InterPro" id="IPR016772">
    <property type="entry name" value="UCP020408"/>
</dbReference>
<dbReference type="Pfam" id="PF10087">
    <property type="entry name" value="DUF2325"/>
    <property type="match status" value="1"/>
</dbReference>
<evidence type="ECO:0000256" key="1">
    <source>
        <dbReference type="ARBA" id="ARBA00007189"/>
    </source>
</evidence>
<evidence type="ECO:0000256" key="2">
    <source>
        <dbReference type="SAM" id="Coils"/>
    </source>
</evidence>
<evidence type="ECO:0000313" key="4">
    <source>
        <dbReference type="Proteomes" id="UP000502415"/>
    </source>
</evidence>
<accession>A0A7Z2VT44</accession>
<gene>
    <name evidence="3" type="ORF">HH212_02125</name>
</gene>
<keyword evidence="4" id="KW-1185">Reference proteome</keyword>
<feature type="coiled-coil region" evidence="2">
    <location>
        <begin position="237"/>
        <end position="306"/>
    </location>
</feature>
<proteinExistence type="inferred from homology"/>
<dbReference type="KEGG" id="mfy:HH212_02125"/>
<dbReference type="Proteomes" id="UP000502415">
    <property type="component" value="Chromosome"/>
</dbReference>